<dbReference type="InterPro" id="IPR018254">
    <property type="entry name" value="Ribosomal_uL29_CS"/>
</dbReference>
<dbReference type="PANTHER" id="PTHR10916">
    <property type="entry name" value="60S RIBOSOMAL PROTEIN L35/50S RIBOSOMAL PROTEIN L29"/>
    <property type="match status" value="1"/>
</dbReference>
<dbReference type="GO" id="GO:0022625">
    <property type="term" value="C:cytosolic large ribosomal subunit"/>
    <property type="evidence" value="ECO:0007669"/>
    <property type="project" value="TreeGrafter"/>
</dbReference>
<sequence>MKTTEFRKYTLDELKRKLHDFKQDLFTLRFQAVVGQLTNTSKIRQVRRDIAKVNTIITEKERGINAEL</sequence>
<dbReference type="Proteomes" id="UP000178735">
    <property type="component" value="Unassembled WGS sequence"/>
</dbReference>
<dbReference type="NCBIfam" id="TIGR00012">
    <property type="entry name" value="L29"/>
    <property type="match status" value="1"/>
</dbReference>
<protein>
    <recommendedName>
        <fullName evidence="4 5">Large ribosomal subunit protein uL29</fullName>
    </recommendedName>
</protein>
<evidence type="ECO:0000313" key="7">
    <source>
        <dbReference type="Proteomes" id="UP000178735"/>
    </source>
</evidence>
<dbReference type="Gene3D" id="1.10.287.310">
    <property type="match status" value="1"/>
</dbReference>
<dbReference type="PANTHER" id="PTHR10916:SF0">
    <property type="entry name" value="LARGE RIBOSOMAL SUBUNIT PROTEIN UL29C"/>
    <property type="match status" value="1"/>
</dbReference>
<dbReference type="PROSITE" id="PS00579">
    <property type="entry name" value="RIBOSOMAL_L29"/>
    <property type="match status" value="1"/>
</dbReference>
<gene>
    <name evidence="5" type="primary">rpmC</name>
    <name evidence="6" type="ORF">A2008_10090</name>
</gene>
<dbReference type="STRING" id="1817813.A2008_10090"/>
<reference evidence="6 7" key="1">
    <citation type="journal article" date="2016" name="Nat. Commun.">
        <title>Thousands of microbial genomes shed light on interconnected biogeochemical processes in an aquifer system.</title>
        <authorList>
            <person name="Anantharaman K."/>
            <person name="Brown C.T."/>
            <person name="Hug L.A."/>
            <person name="Sharon I."/>
            <person name="Castelle C.J."/>
            <person name="Probst A.J."/>
            <person name="Thomas B.C."/>
            <person name="Singh A."/>
            <person name="Wilkins M.J."/>
            <person name="Karaoz U."/>
            <person name="Brodie E.L."/>
            <person name="Williams K.H."/>
            <person name="Hubbard S.S."/>
            <person name="Banfield J.F."/>
        </authorList>
    </citation>
    <scope>NUCLEOTIDE SEQUENCE [LARGE SCALE GENOMIC DNA]</scope>
</reference>
<dbReference type="AlphaFoldDB" id="A0A1F7WHG9"/>
<dbReference type="GO" id="GO:0006412">
    <property type="term" value="P:translation"/>
    <property type="evidence" value="ECO:0007669"/>
    <property type="project" value="UniProtKB-UniRule"/>
</dbReference>
<keyword evidence="2 5" id="KW-0689">Ribosomal protein</keyword>
<dbReference type="HAMAP" id="MF_00374">
    <property type="entry name" value="Ribosomal_uL29"/>
    <property type="match status" value="1"/>
</dbReference>
<dbReference type="FunFam" id="1.10.287.310:FF:000001">
    <property type="entry name" value="50S ribosomal protein L29"/>
    <property type="match status" value="1"/>
</dbReference>
<comment type="caution">
    <text evidence="6">The sequence shown here is derived from an EMBL/GenBank/DDBJ whole genome shotgun (WGS) entry which is preliminary data.</text>
</comment>
<evidence type="ECO:0000256" key="4">
    <source>
        <dbReference type="ARBA" id="ARBA00035204"/>
    </source>
</evidence>
<dbReference type="Pfam" id="PF00831">
    <property type="entry name" value="Ribosomal_L29"/>
    <property type="match status" value="1"/>
</dbReference>
<dbReference type="InterPro" id="IPR001854">
    <property type="entry name" value="Ribosomal_uL29"/>
</dbReference>
<dbReference type="GO" id="GO:0003735">
    <property type="term" value="F:structural constituent of ribosome"/>
    <property type="evidence" value="ECO:0007669"/>
    <property type="project" value="InterPro"/>
</dbReference>
<dbReference type="InterPro" id="IPR036049">
    <property type="entry name" value="Ribosomal_uL29_sf"/>
</dbReference>
<accession>A0A1F7WHG9</accession>
<evidence type="ECO:0000256" key="1">
    <source>
        <dbReference type="ARBA" id="ARBA00009254"/>
    </source>
</evidence>
<evidence type="ECO:0000256" key="2">
    <source>
        <dbReference type="ARBA" id="ARBA00022980"/>
    </source>
</evidence>
<name>A0A1F7WHG9_9BACT</name>
<evidence type="ECO:0000256" key="5">
    <source>
        <dbReference type="HAMAP-Rule" id="MF_00374"/>
    </source>
</evidence>
<proteinExistence type="inferred from homology"/>
<keyword evidence="3 5" id="KW-0687">Ribonucleoprotein</keyword>
<dbReference type="InterPro" id="IPR050063">
    <property type="entry name" value="Ribosomal_protein_uL29"/>
</dbReference>
<dbReference type="CDD" id="cd00427">
    <property type="entry name" value="Ribosomal_L29_HIP"/>
    <property type="match status" value="1"/>
</dbReference>
<comment type="similarity">
    <text evidence="1 5">Belongs to the universal ribosomal protein uL29 family.</text>
</comment>
<organism evidence="6 7">
    <name type="scientific">Candidatus Wallbacteria bacterium GWC2_49_35</name>
    <dbReference type="NCBI Taxonomy" id="1817813"/>
    <lineage>
        <taxon>Bacteria</taxon>
        <taxon>Candidatus Walliibacteriota</taxon>
    </lineage>
</organism>
<dbReference type="SUPFAM" id="SSF46561">
    <property type="entry name" value="Ribosomal protein L29 (L29p)"/>
    <property type="match status" value="1"/>
</dbReference>
<evidence type="ECO:0000256" key="3">
    <source>
        <dbReference type="ARBA" id="ARBA00023274"/>
    </source>
</evidence>
<dbReference type="EMBL" id="MGFH01000212">
    <property type="protein sequence ID" value="OGM02272.1"/>
    <property type="molecule type" value="Genomic_DNA"/>
</dbReference>
<evidence type="ECO:0000313" key="6">
    <source>
        <dbReference type="EMBL" id="OGM02272.1"/>
    </source>
</evidence>